<accession>A0A9Q1JYW7</accession>
<protein>
    <submittedName>
        <fullName evidence="1">Uncharacterized protein</fullName>
    </submittedName>
</protein>
<dbReference type="AlphaFoldDB" id="A0A9Q1JYW7"/>
<name>A0A9Q1JYW7_9CARY</name>
<sequence>MAFPCSLSTKEMAEYIVRHFKWDQRGVAFPPSTPLKDFQALCPSYELTMAEEAAEHFELPKLPQVIFYAMLLNEAKGLGVLHGGMADYVRESFIWRWRRATRPPHPFPEDYHILSPHFSLPEAERGAADFELPEIVQATFYAMLLNEAVELAVLRGFVAEGLKSSLVGLRWLSFEAWMSCTDHELREV</sequence>
<gene>
    <name evidence="1" type="ORF">Cgig2_019180</name>
</gene>
<dbReference type="EMBL" id="JAKOGI010000545">
    <property type="protein sequence ID" value="KAJ8433390.1"/>
    <property type="molecule type" value="Genomic_DNA"/>
</dbReference>
<evidence type="ECO:0000313" key="1">
    <source>
        <dbReference type="EMBL" id="KAJ8433390.1"/>
    </source>
</evidence>
<reference evidence="1" key="1">
    <citation type="submission" date="2022-04" db="EMBL/GenBank/DDBJ databases">
        <title>Carnegiea gigantea Genome sequencing and assembly v2.</title>
        <authorList>
            <person name="Copetti D."/>
            <person name="Sanderson M.J."/>
            <person name="Burquez A."/>
            <person name="Wojciechowski M.F."/>
        </authorList>
    </citation>
    <scope>NUCLEOTIDE SEQUENCE</scope>
    <source>
        <strain evidence="1">SGP5-SGP5p</strain>
        <tissue evidence="1">Aerial part</tissue>
    </source>
</reference>
<evidence type="ECO:0000313" key="2">
    <source>
        <dbReference type="Proteomes" id="UP001153076"/>
    </source>
</evidence>
<keyword evidence="2" id="KW-1185">Reference proteome</keyword>
<organism evidence="1 2">
    <name type="scientific">Carnegiea gigantea</name>
    <dbReference type="NCBI Taxonomy" id="171969"/>
    <lineage>
        <taxon>Eukaryota</taxon>
        <taxon>Viridiplantae</taxon>
        <taxon>Streptophyta</taxon>
        <taxon>Embryophyta</taxon>
        <taxon>Tracheophyta</taxon>
        <taxon>Spermatophyta</taxon>
        <taxon>Magnoliopsida</taxon>
        <taxon>eudicotyledons</taxon>
        <taxon>Gunneridae</taxon>
        <taxon>Pentapetalae</taxon>
        <taxon>Caryophyllales</taxon>
        <taxon>Cactineae</taxon>
        <taxon>Cactaceae</taxon>
        <taxon>Cactoideae</taxon>
        <taxon>Echinocereeae</taxon>
        <taxon>Carnegiea</taxon>
    </lineage>
</organism>
<comment type="caution">
    <text evidence="1">The sequence shown here is derived from an EMBL/GenBank/DDBJ whole genome shotgun (WGS) entry which is preliminary data.</text>
</comment>
<proteinExistence type="predicted"/>
<dbReference type="Proteomes" id="UP001153076">
    <property type="component" value="Unassembled WGS sequence"/>
</dbReference>